<dbReference type="Proteomes" id="UP000887458">
    <property type="component" value="Unassembled WGS sequence"/>
</dbReference>
<keyword evidence="3" id="KW-0812">Transmembrane</keyword>
<dbReference type="Gene3D" id="3.40.50.1820">
    <property type="entry name" value="alpha/beta hydrolase"/>
    <property type="match status" value="1"/>
</dbReference>
<dbReference type="InterPro" id="IPR029058">
    <property type="entry name" value="AB_hydrolase_fold"/>
</dbReference>
<evidence type="ECO:0000256" key="2">
    <source>
        <dbReference type="SAM" id="MobiDB-lite"/>
    </source>
</evidence>
<gene>
    <name evidence="5" type="primary">ABHD3_1</name>
    <name evidence="5" type="ORF">DERP_010457</name>
</gene>
<comment type="caution">
    <text evidence="5">The sequence shown here is derived from an EMBL/GenBank/DDBJ whole genome shotgun (WGS) entry which is preliminary data.</text>
</comment>
<dbReference type="InterPro" id="IPR000073">
    <property type="entry name" value="AB_hydrolase_1"/>
</dbReference>
<proteinExistence type="inferred from homology"/>
<feature type="region of interest" description="Disordered" evidence="2">
    <location>
        <begin position="282"/>
        <end position="316"/>
    </location>
</feature>
<keyword evidence="6" id="KW-1185">Reference proteome</keyword>
<reference evidence="5 6" key="1">
    <citation type="journal article" date="2018" name="J. Allergy Clin. Immunol.">
        <title>High-quality assembly of Dermatophagoides pteronyssinus genome and transcriptome reveals a wide range of novel allergens.</title>
        <authorList>
            <person name="Liu X.Y."/>
            <person name="Yang K.Y."/>
            <person name="Wang M.Q."/>
            <person name="Kwok J.S."/>
            <person name="Zeng X."/>
            <person name="Yang Z."/>
            <person name="Xiao X.J."/>
            <person name="Lau C.P."/>
            <person name="Li Y."/>
            <person name="Huang Z.M."/>
            <person name="Ba J.G."/>
            <person name="Yim A.K."/>
            <person name="Ouyang C.Y."/>
            <person name="Ngai S.M."/>
            <person name="Chan T.F."/>
            <person name="Leung E.L."/>
            <person name="Liu L."/>
            <person name="Liu Z.G."/>
            <person name="Tsui S.K."/>
        </authorList>
    </citation>
    <scope>NUCLEOTIDE SEQUENCE [LARGE SCALE GENOMIC DNA]</scope>
    <source>
        <strain evidence="5">Derp</strain>
    </source>
</reference>
<dbReference type="PANTHER" id="PTHR10794">
    <property type="entry name" value="ABHYDROLASE DOMAIN-CONTAINING PROTEIN"/>
    <property type="match status" value="1"/>
</dbReference>
<dbReference type="InterPro" id="IPR050960">
    <property type="entry name" value="AB_hydrolase_4_sf"/>
</dbReference>
<keyword evidence="3" id="KW-1133">Transmembrane helix</keyword>
<feature type="domain" description="AB hydrolase-1" evidence="4">
    <location>
        <begin position="607"/>
        <end position="845"/>
    </location>
</feature>
<evidence type="ECO:0000256" key="3">
    <source>
        <dbReference type="SAM" id="Phobius"/>
    </source>
</evidence>
<dbReference type="PANTHER" id="PTHR10794:SF63">
    <property type="entry name" value="ALPHA_BETA HYDROLASE 1, ISOFORM A"/>
    <property type="match status" value="1"/>
</dbReference>
<evidence type="ECO:0000313" key="5">
    <source>
        <dbReference type="EMBL" id="KAH9417642.1"/>
    </source>
</evidence>
<feature type="transmembrane region" description="Helical" evidence="3">
    <location>
        <begin position="486"/>
        <end position="505"/>
    </location>
</feature>
<comment type="similarity">
    <text evidence="1">Belongs to the AB hydrolase superfamily. AB hydrolase 4 family.</text>
</comment>
<dbReference type="SUPFAM" id="SSF53474">
    <property type="entry name" value="alpha/beta-Hydrolases"/>
    <property type="match status" value="1"/>
</dbReference>
<keyword evidence="3" id="KW-0472">Membrane</keyword>
<evidence type="ECO:0000313" key="6">
    <source>
        <dbReference type="Proteomes" id="UP000887458"/>
    </source>
</evidence>
<reference evidence="5 6" key="2">
    <citation type="journal article" date="2022" name="Mol. Biol. Evol.">
        <title>Comparative Genomics Reveals Insights into the Divergent Evolution of Astigmatic Mites and Household Pest Adaptations.</title>
        <authorList>
            <person name="Xiong Q."/>
            <person name="Wan A.T."/>
            <person name="Liu X."/>
            <person name="Fung C.S."/>
            <person name="Xiao X."/>
            <person name="Malainual N."/>
            <person name="Hou J."/>
            <person name="Wang L."/>
            <person name="Wang M."/>
            <person name="Yang K.Y."/>
            <person name="Cui Y."/>
            <person name="Leung E.L."/>
            <person name="Nong W."/>
            <person name="Shin S.K."/>
            <person name="Au S.W."/>
            <person name="Jeong K.Y."/>
            <person name="Chew F.T."/>
            <person name="Hui J.H."/>
            <person name="Leung T.F."/>
            <person name="Tungtrongchitr A."/>
            <person name="Zhong N."/>
            <person name="Liu Z."/>
            <person name="Tsui S.K."/>
        </authorList>
    </citation>
    <scope>NUCLEOTIDE SEQUENCE [LARGE SCALE GENOMIC DNA]</scope>
    <source>
        <strain evidence="5">Derp</strain>
    </source>
</reference>
<feature type="transmembrane region" description="Helical" evidence="3">
    <location>
        <begin position="399"/>
        <end position="422"/>
    </location>
</feature>
<protein>
    <submittedName>
        <fullName evidence="5">Phospholipase abhd3</fullName>
    </submittedName>
</protein>
<dbReference type="EMBL" id="NJHN03000075">
    <property type="protein sequence ID" value="KAH9417642.1"/>
    <property type="molecule type" value="Genomic_DNA"/>
</dbReference>
<feature type="transmembrane region" description="Helical" evidence="3">
    <location>
        <begin position="443"/>
        <end position="466"/>
    </location>
</feature>
<feature type="compositionally biased region" description="Basic and acidic residues" evidence="2">
    <location>
        <begin position="282"/>
        <end position="300"/>
    </location>
</feature>
<accession>A0ABQ8J575</accession>
<evidence type="ECO:0000259" key="4">
    <source>
        <dbReference type="Pfam" id="PF00561"/>
    </source>
</evidence>
<evidence type="ECO:0000256" key="1">
    <source>
        <dbReference type="ARBA" id="ARBA00010884"/>
    </source>
</evidence>
<sequence length="877" mass="101863">MAMEFLHYETNVRIEYNRPINITFPAITICGCCLQKSFIDNDNLYDQIYHQEYTLLKNYSVIEVFDHFTYDASKLIPECYYVLDNKNNPQEQAINISGLPNFVMESIQQGRKCFTYFSYLSDYVNVDNDTDDYDLVASKSSSPLREIRNIIDNQKISHVQVVIRMNLFAMNTQELLDTDIIAGIHSPYTLPSLLETDFFRIDPGMIYSIQFKRLITELMPSPYRTNCHQYESKKVPRSQSECINRCVLKETLSLQQNQCLNYYSLITKSLLRQIESNQEKITDDSNYDDKKLSKDDDYVQQRKHHSSTNGNQESDDKVKFCPHRSYLDYYRFILARRKCRKICKRNCRESLYTTTMDISTIVDDDFNLNDEVVTKIFVKANREMVQTVKHERQMSLFEFIGYLGGHAHIWLGLSLIQFYGAISRVIFRFRIVISSAKFLFKMDMLNVIVPIFGGYGHYHDMITLIFQWANDVTDFIIDFYLNAPRTFFAILLFMIYVFHYIANIVKKPILVTSEGRFRWFLLANCPVISEKYWPTIWCYETHLLTALANYIRGFCADLHYHRELLQTPDGGQISLDWYDPNCERSSPCSQPGYSFGKVGDRPKPIALFMPGLTGSSQSEYIKTLVPIAFQIGYRPVVINYRGLGNTPLLTPRLYCAANDDDIHTAINHIRHHNPDCKLIATGISLGGILLCRYLISTGFESQINAAFLISVCWDLMIGCENMERSLNYPLNHHLTRLLVNLVDANHALFKNVPGIDLDRVRQCQNVREFDEAFTIKIFNFESVSHYYAESSHLGKMSCIRTPTLCINASDDMFAPTDNLPWDVEQSRHVALLVTSRGGHIGFMEGIFPFLKSKFYTERLMEQYYKALYRLSDCHQIV</sequence>
<organism evidence="5 6">
    <name type="scientific">Dermatophagoides pteronyssinus</name>
    <name type="common">European house dust mite</name>
    <dbReference type="NCBI Taxonomy" id="6956"/>
    <lineage>
        <taxon>Eukaryota</taxon>
        <taxon>Metazoa</taxon>
        <taxon>Ecdysozoa</taxon>
        <taxon>Arthropoda</taxon>
        <taxon>Chelicerata</taxon>
        <taxon>Arachnida</taxon>
        <taxon>Acari</taxon>
        <taxon>Acariformes</taxon>
        <taxon>Sarcoptiformes</taxon>
        <taxon>Astigmata</taxon>
        <taxon>Psoroptidia</taxon>
        <taxon>Analgoidea</taxon>
        <taxon>Pyroglyphidae</taxon>
        <taxon>Dermatophagoidinae</taxon>
        <taxon>Dermatophagoides</taxon>
    </lineage>
</organism>
<dbReference type="Pfam" id="PF00561">
    <property type="entry name" value="Abhydrolase_1"/>
    <property type="match status" value="1"/>
</dbReference>
<name>A0ABQ8J575_DERPT</name>